<accession>A0AAV8TPS1</accession>
<dbReference type="PANTHER" id="PTHR33826:SF4">
    <property type="entry name" value="F20B24.21"/>
    <property type="match status" value="1"/>
</dbReference>
<evidence type="ECO:0000313" key="5">
    <source>
        <dbReference type="Proteomes" id="UP001159364"/>
    </source>
</evidence>
<feature type="region of interest" description="Disordered" evidence="1">
    <location>
        <begin position="1"/>
        <end position="24"/>
    </location>
</feature>
<dbReference type="AlphaFoldDB" id="A0AAV8TPS1"/>
<dbReference type="PANTHER" id="PTHR33826">
    <property type="entry name" value="F20B24.21"/>
    <property type="match status" value="1"/>
</dbReference>
<keyword evidence="2" id="KW-0812">Transmembrane</keyword>
<proteinExistence type="predicted"/>
<feature type="compositionally biased region" description="Pro residues" evidence="1">
    <location>
        <begin position="398"/>
        <end position="413"/>
    </location>
</feature>
<feature type="compositionally biased region" description="Low complexity" evidence="1">
    <location>
        <begin position="442"/>
        <end position="474"/>
    </location>
</feature>
<name>A0AAV8TPS1_9ROSI</name>
<organism evidence="4 5">
    <name type="scientific">Erythroxylum novogranatense</name>
    <dbReference type="NCBI Taxonomy" id="1862640"/>
    <lineage>
        <taxon>Eukaryota</taxon>
        <taxon>Viridiplantae</taxon>
        <taxon>Streptophyta</taxon>
        <taxon>Embryophyta</taxon>
        <taxon>Tracheophyta</taxon>
        <taxon>Spermatophyta</taxon>
        <taxon>Magnoliopsida</taxon>
        <taxon>eudicotyledons</taxon>
        <taxon>Gunneridae</taxon>
        <taxon>Pentapetalae</taxon>
        <taxon>rosids</taxon>
        <taxon>fabids</taxon>
        <taxon>Malpighiales</taxon>
        <taxon>Erythroxylaceae</taxon>
        <taxon>Erythroxylum</taxon>
    </lineage>
</organism>
<evidence type="ECO:0000259" key="3">
    <source>
        <dbReference type="Pfam" id="PF23041"/>
    </source>
</evidence>
<gene>
    <name evidence="4" type="ORF">K2173_021143</name>
</gene>
<feature type="transmembrane region" description="Helical" evidence="2">
    <location>
        <begin position="48"/>
        <end position="71"/>
    </location>
</feature>
<feature type="domain" description="DUF7036" evidence="3">
    <location>
        <begin position="98"/>
        <end position="189"/>
    </location>
</feature>
<evidence type="ECO:0000256" key="1">
    <source>
        <dbReference type="SAM" id="MobiDB-lite"/>
    </source>
</evidence>
<protein>
    <recommendedName>
        <fullName evidence="3">DUF7036 domain-containing protein</fullName>
    </recommendedName>
</protein>
<dbReference type="Pfam" id="PF23041">
    <property type="entry name" value="DUF7036"/>
    <property type="match status" value="2"/>
</dbReference>
<evidence type="ECO:0000256" key="2">
    <source>
        <dbReference type="SAM" id="Phobius"/>
    </source>
</evidence>
<keyword evidence="2" id="KW-1133">Transmembrane helix</keyword>
<sequence>MGKEEQLQLQQQSNGDGSGGDAGGPPHSSPILFCEACSLGLSRIYGHLSFRCVFLVLLSFSLLFSGIFLILPSHAPQSRDDSFDAKDSIKLSASVQSSFKLQKPVSQLVPHIGELEYDIYEEIGVPYSKVAILSMHQSGAFNWTNVVFGVLSDPINIPLNPVSLSVLRSSLIELFLQQSNLTLTNSTFGQPSMFEISLCPGGITIIPVQYAYIWQLPQILFNFTLNNSISDVLDNVIELKDQLKYGLRLMSYENVFVQLTNTAGSTTLPPVIVQASVMAGSGGLLPQRLKQLAKTISDSPAENLGLDNSVFGKVKGVILSSYLKGLHAASPTSSLPPSPDHGYYTKPAISPSPTSVPSLSPASSPHHIHPYATSPKSGPHKYAGIVNSPAPSSGTAKPPYPCPYDPPRFPPSSAPSHFHQAPNMHPVGPRSQLPPAFPPLPSTSSGPSPGKAAESPLLAPLQSTPSPSPSLSSSSDASHLYSGISLLGISGLWIVLLFCCQLHWL</sequence>
<comment type="caution">
    <text evidence="4">The sequence shown here is derived from an EMBL/GenBank/DDBJ whole genome shotgun (WGS) entry which is preliminary data.</text>
</comment>
<reference evidence="4 5" key="1">
    <citation type="submission" date="2021-09" db="EMBL/GenBank/DDBJ databases">
        <title>Genomic insights and catalytic innovation underlie evolution of tropane alkaloids biosynthesis.</title>
        <authorList>
            <person name="Wang Y.-J."/>
            <person name="Tian T."/>
            <person name="Huang J.-P."/>
            <person name="Huang S.-X."/>
        </authorList>
    </citation>
    <scope>NUCLEOTIDE SEQUENCE [LARGE SCALE GENOMIC DNA]</scope>
    <source>
        <strain evidence="4">KIB-2018</strain>
        <tissue evidence="4">Leaf</tissue>
    </source>
</reference>
<feature type="region of interest" description="Disordered" evidence="1">
    <location>
        <begin position="329"/>
        <end position="474"/>
    </location>
</feature>
<dbReference type="Proteomes" id="UP001159364">
    <property type="component" value="Linkage Group LG04"/>
</dbReference>
<keyword evidence="5" id="KW-1185">Reference proteome</keyword>
<dbReference type="InterPro" id="IPR055464">
    <property type="entry name" value="DUF7036"/>
</dbReference>
<feature type="compositionally biased region" description="Low complexity" evidence="1">
    <location>
        <begin position="351"/>
        <end position="365"/>
    </location>
</feature>
<feature type="domain" description="DUF7036" evidence="3">
    <location>
        <begin position="222"/>
        <end position="312"/>
    </location>
</feature>
<keyword evidence="2" id="KW-0472">Membrane</keyword>
<evidence type="ECO:0000313" key="4">
    <source>
        <dbReference type="EMBL" id="KAJ8768203.1"/>
    </source>
</evidence>
<dbReference type="EMBL" id="JAIWQS010000004">
    <property type="protein sequence ID" value="KAJ8768203.1"/>
    <property type="molecule type" value="Genomic_DNA"/>
</dbReference>